<dbReference type="Pfam" id="PF01729">
    <property type="entry name" value="QRPTase_C"/>
    <property type="match status" value="1"/>
</dbReference>
<dbReference type="NCBIfam" id="TIGR01334">
    <property type="entry name" value="modD"/>
    <property type="match status" value="1"/>
</dbReference>
<evidence type="ECO:0000256" key="3">
    <source>
        <dbReference type="ARBA" id="ARBA00022676"/>
    </source>
</evidence>
<dbReference type="KEGG" id="ete:ETEE_0776"/>
<evidence type="ECO:0000313" key="8">
    <source>
        <dbReference type="EMBL" id="AIJ07247.1"/>
    </source>
</evidence>
<dbReference type="AlphaFoldDB" id="A0A076LKA1"/>
<reference evidence="8 9" key="1">
    <citation type="journal article" date="2012" name="PLoS ONE">
        <title>Edwardsiella comparative phylogenomics reveal the new intra/inter-species taxonomic relationships, virulence evolution and niche adaptation mechanisms.</title>
        <authorList>
            <person name="Yang M."/>
            <person name="Lv Y."/>
            <person name="Xiao J."/>
            <person name="Wu H."/>
            <person name="Zheng H."/>
            <person name="Liu Q."/>
            <person name="Zhang Y."/>
            <person name="Wang Q."/>
        </authorList>
    </citation>
    <scope>NUCLEOTIDE SEQUENCE [LARGE SCALE GENOMIC DNA]</scope>
    <source>
        <strain evidence="9">080813</strain>
    </source>
</reference>
<dbReference type="InterPro" id="IPR002638">
    <property type="entry name" value="Quinolinate_PRibosylTrfase_C"/>
</dbReference>
<accession>A0A076LKA1</accession>
<dbReference type="RefSeq" id="WP_034164138.1">
    <property type="nucleotide sequence ID" value="NZ_CP006664.1"/>
</dbReference>
<dbReference type="GeneID" id="33938510"/>
<dbReference type="Proteomes" id="UP000028681">
    <property type="component" value="Chromosome"/>
</dbReference>
<dbReference type="PANTHER" id="PTHR32179:SF4">
    <property type="entry name" value="PYROPHOSPHORYLASE MODD-RELATED"/>
    <property type="match status" value="1"/>
</dbReference>
<dbReference type="GO" id="GO:0009435">
    <property type="term" value="P:NAD+ biosynthetic process"/>
    <property type="evidence" value="ECO:0007669"/>
    <property type="project" value="InterPro"/>
</dbReference>
<evidence type="ECO:0000259" key="7">
    <source>
        <dbReference type="Pfam" id="PF02749"/>
    </source>
</evidence>
<keyword evidence="3 5" id="KW-0328">Glycosyltransferase</keyword>
<name>A0A076LKA1_9GAMM</name>
<dbReference type="InterPro" id="IPR006242">
    <property type="entry name" value="ModD"/>
</dbReference>
<dbReference type="SUPFAM" id="SSF54675">
    <property type="entry name" value="Nicotinate/Quinolinate PRTase N-terminal domain-like"/>
    <property type="match status" value="1"/>
</dbReference>
<evidence type="ECO:0000256" key="2">
    <source>
        <dbReference type="ARBA" id="ARBA00019205"/>
    </source>
</evidence>
<dbReference type="PANTHER" id="PTHR32179">
    <property type="entry name" value="NICOTINATE-NUCLEOTIDE PYROPHOSPHORYLASE [CARBOXYLATING]"/>
    <property type="match status" value="1"/>
</dbReference>
<dbReference type="InterPro" id="IPR037128">
    <property type="entry name" value="Quinolinate_PRibosylTase_N_sf"/>
</dbReference>
<dbReference type="Pfam" id="PF02749">
    <property type="entry name" value="QRPTase_N"/>
    <property type="match status" value="1"/>
</dbReference>
<sequence>MIFISDSQLDAWLQEDIQGGDITTRALGIGERRGEMHFYHRQGGCVSAIALTCRMLARLGLESRAAVRDGDRVEPGALLLQACGSAAALHQGWKASQNLLEWSCGVSDYAARMVDILHRYQPEGQIACTRKSIPGTRLAAMQAVLDGGAILHRAGCAETVLLFTNHRRFWPQPDDWRGMVARLRRQAPEKCLIVEADTPQEAEAALAAQPDILQLDKFTPAQIAQIRTQAATLAPRCRLSLAGGINLDSIEAIAQTGVGLLITSAPYHAAPADIKVRLMPCA</sequence>
<proteinExistence type="inferred from homology"/>
<gene>
    <name evidence="8" type="primary">modD</name>
    <name evidence="8" type="ORF">ETEE_0776</name>
</gene>
<dbReference type="HOGENOM" id="CLU_039622_2_1_6"/>
<dbReference type="Gene3D" id="3.20.20.70">
    <property type="entry name" value="Aldolase class I"/>
    <property type="match status" value="1"/>
</dbReference>
<dbReference type="Gene3D" id="3.90.1170.20">
    <property type="entry name" value="Quinolinate phosphoribosyl transferase, N-terminal domain"/>
    <property type="match status" value="1"/>
</dbReference>
<dbReference type="InterPro" id="IPR013785">
    <property type="entry name" value="Aldolase_TIM"/>
</dbReference>
<dbReference type="SUPFAM" id="SSF51690">
    <property type="entry name" value="Nicotinate/Quinolinate PRTase C-terminal domain-like"/>
    <property type="match status" value="1"/>
</dbReference>
<organism evidence="8 9">
    <name type="scientific">Edwardsiella anguillarum ET080813</name>
    <dbReference type="NCBI Taxonomy" id="667120"/>
    <lineage>
        <taxon>Bacteria</taxon>
        <taxon>Pseudomonadati</taxon>
        <taxon>Pseudomonadota</taxon>
        <taxon>Gammaproteobacteria</taxon>
        <taxon>Enterobacterales</taxon>
        <taxon>Hafniaceae</taxon>
        <taxon>Edwardsiella</taxon>
    </lineage>
</organism>
<evidence type="ECO:0000256" key="5">
    <source>
        <dbReference type="PIRNR" id="PIRNR006250"/>
    </source>
</evidence>
<evidence type="ECO:0000313" key="9">
    <source>
        <dbReference type="Proteomes" id="UP000028681"/>
    </source>
</evidence>
<dbReference type="FunFam" id="3.20.20.70:FF:000030">
    <property type="entry name" value="Nicotinate-nucleotide pyrophosphorylase, carboxylating"/>
    <property type="match status" value="1"/>
</dbReference>
<dbReference type="GO" id="GO:0004514">
    <property type="term" value="F:nicotinate-nucleotide diphosphorylase (carboxylating) activity"/>
    <property type="evidence" value="ECO:0007669"/>
    <property type="project" value="InterPro"/>
</dbReference>
<dbReference type="InterPro" id="IPR027277">
    <property type="entry name" value="NadC/ModD"/>
</dbReference>
<dbReference type="InterPro" id="IPR036068">
    <property type="entry name" value="Nicotinate_pribotase-like_C"/>
</dbReference>
<dbReference type="CDD" id="cd01573">
    <property type="entry name" value="modD_like"/>
    <property type="match status" value="1"/>
</dbReference>
<dbReference type="InterPro" id="IPR022412">
    <property type="entry name" value="Quinolinate_PRibosylTrfase_N"/>
</dbReference>
<evidence type="ECO:0000259" key="6">
    <source>
        <dbReference type="Pfam" id="PF01729"/>
    </source>
</evidence>
<dbReference type="PIRSF" id="PIRSF006250">
    <property type="entry name" value="NadC_ModD"/>
    <property type="match status" value="1"/>
</dbReference>
<protein>
    <recommendedName>
        <fullName evidence="2">Putative pyrophosphorylase ModD</fullName>
    </recommendedName>
</protein>
<dbReference type="EMBL" id="CP006664">
    <property type="protein sequence ID" value="AIJ07247.1"/>
    <property type="molecule type" value="Genomic_DNA"/>
</dbReference>
<feature type="domain" description="Quinolinate phosphoribosyl transferase C-terminal" evidence="6">
    <location>
        <begin position="108"/>
        <end position="276"/>
    </location>
</feature>
<evidence type="ECO:0000256" key="4">
    <source>
        <dbReference type="ARBA" id="ARBA00022679"/>
    </source>
</evidence>
<keyword evidence="4 5" id="KW-0808">Transferase</keyword>
<feature type="domain" description="Quinolinate phosphoribosyl transferase N-terminal" evidence="7">
    <location>
        <begin position="21"/>
        <end position="104"/>
    </location>
</feature>
<dbReference type="GO" id="GO:0034213">
    <property type="term" value="P:quinolinate catabolic process"/>
    <property type="evidence" value="ECO:0007669"/>
    <property type="project" value="TreeGrafter"/>
</dbReference>
<evidence type="ECO:0000256" key="1">
    <source>
        <dbReference type="ARBA" id="ARBA00009400"/>
    </source>
</evidence>
<dbReference type="GO" id="GO:0005737">
    <property type="term" value="C:cytoplasm"/>
    <property type="evidence" value="ECO:0007669"/>
    <property type="project" value="TreeGrafter"/>
</dbReference>
<comment type="similarity">
    <text evidence="1 5">Belongs to the NadC/ModD family.</text>
</comment>